<dbReference type="EMBL" id="JABFAE010000010">
    <property type="protein sequence ID" value="MBA0839500.1"/>
    <property type="molecule type" value="Genomic_DNA"/>
</dbReference>
<reference evidence="1 2" key="1">
    <citation type="journal article" date="2019" name="Genome Biol. Evol.">
        <title>Insights into the evolution of the New World diploid cottons (Gossypium, subgenus Houzingenia) based on genome sequencing.</title>
        <authorList>
            <person name="Grover C.E."/>
            <person name="Arick M.A. 2nd"/>
            <person name="Thrash A."/>
            <person name="Conover J.L."/>
            <person name="Sanders W.S."/>
            <person name="Peterson D.G."/>
            <person name="Frelichowski J.E."/>
            <person name="Scheffler J.A."/>
            <person name="Scheffler B.E."/>
            <person name="Wendel J.F."/>
        </authorList>
    </citation>
    <scope>NUCLEOTIDE SEQUENCE [LARGE SCALE GENOMIC DNA]</scope>
    <source>
        <strain evidence="1">6</strain>
        <tissue evidence="1">Leaf</tissue>
    </source>
</reference>
<gene>
    <name evidence="1" type="ORF">Goarm_005214</name>
</gene>
<protein>
    <submittedName>
        <fullName evidence="1">Uncharacterized protein</fullName>
    </submittedName>
</protein>
<proteinExistence type="predicted"/>
<comment type="caution">
    <text evidence="1">The sequence shown here is derived from an EMBL/GenBank/DDBJ whole genome shotgun (WGS) entry which is preliminary data.</text>
</comment>
<evidence type="ECO:0000313" key="2">
    <source>
        <dbReference type="Proteomes" id="UP000593575"/>
    </source>
</evidence>
<evidence type="ECO:0000313" key="1">
    <source>
        <dbReference type="EMBL" id="MBA0839500.1"/>
    </source>
</evidence>
<dbReference type="Proteomes" id="UP000593575">
    <property type="component" value="Unassembled WGS sequence"/>
</dbReference>
<name>A0A7J9JZ84_9ROSI</name>
<organism evidence="1 2">
    <name type="scientific">Gossypium armourianum</name>
    <dbReference type="NCBI Taxonomy" id="34283"/>
    <lineage>
        <taxon>Eukaryota</taxon>
        <taxon>Viridiplantae</taxon>
        <taxon>Streptophyta</taxon>
        <taxon>Embryophyta</taxon>
        <taxon>Tracheophyta</taxon>
        <taxon>Spermatophyta</taxon>
        <taxon>Magnoliopsida</taxon>
        <taxon>eudicotyledons</taxon>
        <taxon>Gunneridae</taxon>
        <taxon>Pentapetalae</taxon>
        <taxon>rosids</taxon>
        <taxon>malvids</taxon>
        <taxon>Malvales</taxon>
        <taxon>Malvaceae</taxon>
        <taxon>Malvoideae</taxon>
        <taxon>Gossypium</taxon>
    </lineage>
</organism>
<keyword evidence="2" id="KW-1185">Reference proteome</keyword>
<dbReference type="AlphaFoldDB" id="A0A7J9JZ84"/>
<sequence>MVLMIERQLASLHHPLLLLLQML</sequence>
<accession>A0A7J9JZ84</accession>